<evidence type="ECO:0000256" key="4">
    <source>
        <dbReference type="PROSITE-ProRule" id="PRU00282"/>
    </source>
</evidence>
<dbReference type="Gene3D" id="1.50.40.10">
    <property type="entry name" value="Mitochondrial carrier domain"/>
    <property type="match status" value="1"/>
</dbReference>
<evidence type="ECO:0000313" key="7">
    <source>
        <dbReference type="Proteomes" id="UP001530293"/>
    </source>
</evidence>
<dbReference type="SUPFAM" id="SSF103506">
    <property type="entry name" value="Mitochondrial carrier"/>
    <property type="match status" value="1"/>
</dbReference>
<protein>
    <recommendedName>
        <fullName evidence="8">Mitochondrial carrier protein</fullName>
    </recommendedName>
</protein>
<evidence type="ECO:0000313" key="6">
    <source>
        <dbReference type="EMBL" id="KAL3771520.1"/>
    </source>
</evidence>
<dbReference type="Pfam" id="PF00153">
    <property type="entry name" value="Mito_carr"/>
    <property type="match status" value="3"/>
</dbReference>
<evidence type="ECO:0000256" key="5">
    <source>
        <dbReference type="RuleBase" id="RU000488"/>
    </source>
</evidence>
<dbReference type="PANTHER" id="PTHR46080:SF18">
    <property type="entry name" value="MITOCHONDRIAL SUBSTRATE CARRIER FAMILY PROTEIN J"/>
    <property type="match status" value="1"/>
</dbReference>
<keyword evidence="7" id="KW-1185">Reference proteome</keyword>
<name>A0ABD3N640_9STRA</name>
<comment type="similarity">
    <text evidence="5">Belongs to the mitochondrial carrier (TC 2.A.29) family.</text>
</comment>
<keyword evidence="3 4" id="KW-0472">Membrane</keyword>
<dbReference type="PROSITE" id="PS50920">
    <property type="entry name" value="SOLCAR"/>
    <property type="match status" value="2"/>
</dbReference>
<feature type="repeat" description="Solcar" evidence="4">
    <location>
        <begin position="262"/>
        <end position="377"/>
    </location>
</feature>
<evidence type="ECO:0008006" key="8">
    <source>
        <dbReference type="Google" id="ProtNLM"/>
    </source>
</evidence>
<reference evidence="6 7" key="1">
    <citation type="submission" date="2024-10" db="EMBL/GenBank/DDBJ databases">
        <title>Updated reference genomes for cyclostephanoid diatoms.</title>
        <authorList>
            <person name="Roberts W.R."/>
            <person name="Alverson A.J."/>
        </authorList>
    </citation>
    <scope>NUCLEOTIDE SEQUENCE [LARGE SCALE GENOMIC DNA]</scope>
    <source>
        <strain evidence="6 7">AJA232-27</strain>
    </source>
</reference>
<evidence type="ECO:0000256" key="1">
    <source>
        <dbReference type="ARBA" id="ARBA00004141"/>
    </source>
</evidence>
<sequence length="391" mass="42331">MANHSSPSSSWDALHKPTYYLAGTCLFSLSNLCAQPFILLKRRQQMGLAPTTTTSGGGGGGTFRLLYDIAKVEGYSGLFRSSSIAWVPGGARMLYFTVYEHVADFLGTNLSHHHWLRHDVASSTPASVVVNMPIDSHTTTTAMTHYPGWVYGAAGGISTFASQLIMAPYSVISSRLQIATGPNNRLSAMTVLRDVLSRPNGLRALWTGYYSAIAQLGPQHATMWAVSSWLQDQLVMLACDDGDYREIENAGELSHNRGENTLGLLPRLGTSMCGSFIAIVVTSPIDAVRTHRQIMISQPLPPPPSSSSITTTSGRSGAFGVGGSGHTITVPSSWSTFVFLYRQQGLRAFTTGIIPRALANCPGMIAMMVGYQYVKQLAEHVQRQQQKLPDE</sequence>
<dbReference type="InterPro" id="IPR018108">
    <property type="entry name" value="MCP_transmembrane"/>
</dbReference>
<keyword evidence="5" id="KW-0813">Transport</keyword>
<dbReference type="PANTHER" id="PTHR46080">
    <property type="entry name" value="MITOCHONDRIAL SUBSTRATE CARRIER FAMILY PROTEIN J"/>
    <property type="match status" value="1"/>
</dbReference>
<evidence type="ECO:0000256" key="3">
    <source>
        <dbReference type="ARBA" id="ARBA00023136"/>
    </source>
</evidence>
<feature type="repeat" description="Solcar" evidence="4">
    <location>
        <begin position="146"/>
        <end position="233"/>
    </location>
</feature>
<accession>A0ABD3N640</accession>
<dbReference type="EMBL" id="JALLBG020000023">
    <property type="protein sequence ID" value="KAL3771520.1"/>
    <property type="molecule type" value="Genomic_DNA"/>
</dbReference>
<gene>
    <name evidence="6" type="ORF">ACHAWU_003695</name>
</gene>
<dbReference type="Proteomes" id="UP001530293">
    <property type="component" value="Unassembled WGS sequence"/>
</dbReference>
<dbReference type="AlphaFoldDB" id="A0ABD3N640"/>
<comment type="subcellular location">
    <subcellularLocation>
        <location evidence="1">Membrane</location>
        <topology evidence="1">Multi-pass membrane protein</topology>
    </subcellularLocation>
</comment>
<dbReference type="InterPro" id="IPR023395">
    <property type="entry name" value="MCP_dom_sf"/>
</dbReference>
<dbReference type="GO" id="GO:0016020">
    <property type="term" value="C:membrane"/>
    <property type="evidence" value="ECO:0007669"/>
    <property type="project" value="UniProtKB-SubCell"/>
</dbReference>
<keyword evidence="2 4" id="KW-0812">Transmembrane</keyword>
<organism evidence="6 7">
    <name type="scientific">Discostella pseudostelligera</name>
    <dbReference type="NCBI Taxonomy" id="259834"/>
    <lineage>
        <taxon>Eukaryota</taxon>
        <taxon>Sar</taxon>
        <taxon>Stramenopiles</taxon>
        <taxon>Ochrophyta</taxon>
        <taxon>Bacillariophyta</taxon>
        <taxon>Coscinodiscophyceae</taxon>
        <taxon>Thalassiosirophycidae</taxon>
        <taxon>Stephanodiscales</taxon>
        <taxon>Stephanodiscaceae</taxon>
        <taxon>Discostella</taxon>
    </lineage>
</organism>
<comment type="caution">
    <text evidence="6">The sequence shown here is derived from an EMBL/GenBank/DDBJ whole genome shotgun (WGS) entry which is preliminary data.</text>
</comment>
<evidence type="ECO:0000256" key="2">
    <source>
        <dbReference type="ARBA" id="ARBA00022692"/>
    </source>
</evidence>
<proteinExistence type="inferred from homology"/>